<keyword evidence="3" id="KW-1185">Reference proteome</keyword>
<protein>
    <recommendedName>
        <fullName evidence="4">Proteophosphoglycan ppg4</fullName>
    </recommendedName>
</protein>
<reference evidence="2 3" key="1">
    <citation type="submission" date="2016-07" db="EMBL/GenBank/DDBJ databases">
        <title>Pervasive Adenine N6-methylation of Active Genes in Fungi.</title>
        <authorList>
            <consortium name="DOE Joint Genome Institute"/>
            <person name="Mondo S.J."/>
            <person name="Dannebaum R.O."/>
            <person name="Kuo R.C."/>
            <person name="Labutti K."/>
            <person name="Haridas S."/>
            <person name="Kuo A."/>
            <person name="Salamov A."/>
            <person name="Ahrendt S.R."/>
            <person name="Lipzen A."/>
            <person name="Sullivan W."/>
            <person name="Andreopoulos W.B."/>
            <person name="Clum A."/>
            <person name="Lindquist E."/>
            <person name="Daum C."/>
            <person name="Ramamoorthy G.K."/>
            <person name="Gryganskyi A."/>
            <person name="Culley D."/>
            <person name="Magnuson J.K."/>
            <person name="James T.Y."/>
            <person name="O'Malley M.A."/>
            <person name="Stajich J.E."/>
            <person name="Spatafora J.W."/>
            <person name="Visel A."/>
            <person name="Grigoriev I.V."/>
        </authorList>
    </citation>
    <scope>NUCLEOTIDE SEQUENCE [LARGE SCALE GENOMIC DNA]</scope>
    <source>
        <strain evidence="2 3">62-1032</strain>
    </source>
</reference>
<dbReference type="STRING" id="106004.A0A1Y2G0I8"/>
<dbReference type="OrthoDB" id="2537782at2759"/>
<sequence length="299" mass="33690">MSLSQASIYHPLTKPPTAPWAQGVEKYRLQPRFSLRHAHLLRLHDILHHLLSLPPSYSNSVQSLRAWRALAKCKEIDLRALFQTGAKILERTREVDDEEQEGAEEEQWRQGRRAEWLKWNQEGKWDKVEKMIEYILALAAAGQARHALDELDSFLPAHPYHDSITLNILAGLLALLIAQPTTNKSSSSSSSSSSGSDDSDSDSDSSTKPTTRKRKAVDPPSAELEAKAEPNRDFTFWLRDLSSYSAAQLDKAREHFRRGARLERKNELSSGEASRWLAILESGANKRARSDSLTPEPES</sequence>
<accession>A0A1Y2G0I8</accession>
<organism evidence="2 3">
    <name type="scientific">Leucosporidium creatinivorum</name>
    <dbReference type="NCBI Taxonomy" id="106004"/>
    <lineage>
        <taxon>Eukaryota</taxon>
        <taxon>Fungi</taxon>
        <taxon>Dikarya</taxon>
        <taxon>Basidiomycota</taxon>
        <taxon>Pucciniomycotina</taxon>
        <taxon>Microbotryomycetes</taxon>
        <taxon>Leucosporidiales</taxon>
        <taxon>Leucosporidium</taxon>
    </lineage>
</organism>
<evidence type="ECO:0000313" key="3">
    <source>
        <dbReference type="Proteomes" id="UP000193467"/>
    </source>
</evidence>
<dbReference type="InParanoid" id="A0A1Y2G0I8"/>
<evidence type="ECO:0008006" key="4">
    <source>
        <dbReference type="Google" id="ProtNLM"/>
    </source>
</evidence>
<proteinExistence type="predicted"/>
<evidence type="ECO:0000313" key="2">
    <source>
        <dbReference type="EMBL" id="ORY88985.1"/>
    </source>
</evidence>
<name>A0A1Y2G0I8_9BASI</name>
<feature type="compositionally biased region" description="Low complexity" evidence="1">
    <location>
        <begin position="185"/>
        <end position="196"/>
    </location>
</feature>
<comment type="caution">
    <text evidence="2">The sequence shown here is derived from an EMBL/GenBank/DDBJ whole genome shotgun (WGS) entry which is preliminary data.</text>
</comment>
<evidence type="ECO:0000256" key="1">
    <source>
        <dbReference type="SAM" id="MobiDB-lite"/>
    </source>
</evidence>
<feature type="region of interest" description="Disordered" evidence="1">
    <location>
        <begin position="182"/>
        <end position="227"/>
    </location>
</feature>
<dbReference type="EMBL" id="MCGR01000007">
    <property type="protein sequence ID" value="ORY88985.1"/>
    <property type="molecule type" value="Genomic_DNA"/>
</dbReference>
<dbReference type="AlphaFoldDB" id="A0A1Y2G0I8"/>
<gene>
    <name evidence="2" type="ORF">BCR35DRAFT_329453</name>
</gene>
<dbReference type="Proteomes" id="UP000193467">
    <property type="component" value="Unassembled WGS sequence"/>
</dbReference>